<protein>
    <submittedName>
        <fullName evidence="2">Nitroreductase</fullName>
    </submittedName>
</protein>
<dbReference type="InterPro" id="IPR050627">
    <property type="entry name" value="Nitroreductase/BluB"/>
</dbReference>
<dbReference type="SUPFAM" id="SSF55469">
    <property type="entry name" value="FMN-dependent nitroreductase-like"/>
    <property type="match status" value="1"/>
</dbReference>
<dbReference type="PATRIC" id="fig|317.175.peg.4980"/>
<dbReference type="GO" id="GO:0016491">
    <property type="term" value="F:oxidoreductase activity"/>
    <property type="evidence" value="ECO:0007669"/>
    <property type="project" value="InterPro"/>
</dbReference>
<evidence type="ECO:0000313" key="3">
    <source>
        <dbReference type="Proteomes" id="UP000028631"/>
    </source>
</evidence>
<name>A0A085V784_PSESX</name>
<dbReference type="PANTHER" id="PTHR23026:SF123">
    <property type="entry name" value="NAD(P)H NITROREDUCTASE RV3131-RELATED"/>
    <property type="match status" value="1"/>
</dbReference>
<dbReference type="PANTHER" id="PTHR23026">
    <property type="entry name" value="NADPH NITROREDUCTASE"/>
    <property type="match status" value="1"/>
</dbReference>
<gene>
    <name evidence="2" type="ORF">IV01_23870</name>
</gene>
<dbReference type="InterPro" id="IPR000415">
    <property type="entry name" value="Nitroreductase-like"/>
</dbReference>
<proteinExistence type="predicted"/>
<keyword evidence="3" id="KW-1185">Reference proteome</keyword>
<sequence length="186" mass="20139">MNLDLAIAGRRSIRDYTAAAVDESVIHRLINAAVQAPSAVNQQPWTFTVVRDQALLERISTEAKAYMLARMPAGQHASYFHSMLTDPSFQIFHHAPVLVLISGNALGEWIVEDCALAAENLMLCACAEGLGSCWIGFAQGFLNTPQGKHALGLPAEWMPVAPIIVGHPKSVPAPVVHKAPQIRWIG</sequence>
<evidence type="ECO:0000259" key="1">
    <source>
        <dbReference type="Pfam" id="PF00881"/>
    </source>
</evidence>
<reference evidence="2 3" key="1">
    <citation type="submission" date="2014-07" db="EMBL/GenBank/DDBJ databases">
        <title>Draft Genome Sequences of Environmental Pseudomonas syringae strains.</title>
        <authorList>
            <person name="Baltrus D.A."/>
            <person name="Berge O."/>
            <person name="Morris C."/>
        </authorList>
    </citation>
    <scope>NUCLEOTIDE SEQUENCE [LARGE SCALE GENOMIC DNA]</scope>
    <source>
        <strain evidence="2 3">GAW0119</strain>
    </source>
</reference>
<evidence type="ECO:0000313" key="2">
    <source>
        <dbReference type="EMBL" id="KFE51297.1"/>
    </source>
</evidence>
<comment type="caution">
    <text evidence="2">The sequence shown here is derived from an EMBL/GenBank/DDBJ whole genome shotgun (WGS) entry which is preliminary data.</text>
</comment>
<feature type="domain" description="Nitroreductase" evidence="1">
    <location>
        <begin position="7"/>
        <end position="167"/>
    </location>
</feature>
<dbReference type="Gene3D" id="3.40.109.10">
    <property type="entry name" value="NADH Oxidase"/>
    <property type="match status" value="1"/>
</dbReference>
<dbReference type="CDD" id="cd02136">
    <property type="entry name" value="PnbA_NfnB-like"/>
    <property type="match status" value="1"/>
</dbReference>
<dbReference type="InterPro" id="IPR029479">
    <property type="entry name" value="Nitroreductase"/>
</dbReference>
<accession>A0A085V784</accession>
<dbReference type="AlphaFoldDB" id="A0A085V784"/>
<dbReference type="EMBL" id="JPQU01000089">
    <property type="protein sequence ID" value="KFE51297.1"/>
    <property type="molecule type" value="Genomic_DNA"/>
</dbReference>
<dbReference type="Proteomes" id="UP000028631">
    <property type="component" value="Unassembled WGS sequence"/>
</dbReference>
<dbReference type="Pfam" id="PF00881">
    <property type="entry name" value="Nitroreductase"/>
    <property type="match status" value="1"/>
</dbReference>
<organism evidence="2 3">
    <name type="scientific">Pseudomonas syringae</name>
    <dbReference type="NCBI Taxonomy" id="317"/>
    <lineage>
        <taxon>Bacteria</taxon>
        <taxon>Pseudomonadati</taxon>
        <taxon>Pseudomonadota</taxon>
        <taxon>Gammaproteobacteria</taxon>
        <taxon>Pseudomonadales</taxon>
        <taxon>Pseudomonadaceae</taxon>
        <taxon>Pseudomonas</taxon>
    </lineage>
</organism>
<dbReference type="OrthoDB" id="9784375at2"/>
<dbReference type="RefSeq" id="WP_032631419.1">
    <property type="nucleotide sequence ID" value="NZ_JPQU01000089.1"/>
</dbReference>